<dbReference type="AlphaFoldDB" id="A0A6B0TXU9"/>
<reference evidence="2 3" key="1">
    <citation type="submission" date="2019-12" db="EMBL/GenBank/DDBJ databases">
        <title>Strain KN286 was isolated from seawater, which was collected from Caroline Seamount in the tropical western Pacific.</title>
        <authorList>
            <person name="Wang Q."/>
        </authorList>
    </citation>
    <scope>NUCLEOTIDE SEQUENCE [LARGE SCALE GENOMIC DNA]</scope>
    <source>
        <strain evidence="2 3">KN286</strain>
    </source>
</reference>
<keyword evidence="3" id="KW-1185">Reference proteome</keyword>
<organism evidence="2 3">
    <name type="scientific">Oceanomicrobium pacificus</name>
    <dbReference type="NCBI Taxonomy" id="2692916"/>
    <lineage>
        <taxon>Bacteria</taxon>
        <taxon>Pseudomonadati</taxon>
        <taxon>Pseudomonadota</taxon>
        <taxon>Alphaproteobacteria</taxon>
        <taxon>Rhodobacterales</taxon>
        <taxon>Paracoccaceae</taxon>
        <taxon>Oceanomicrobium</taxon>
    </lineage>
</organism>
<sequence>MMKETDGGKATGKGRGGAPAGDREDRLKAALRANLQRRKSQSRARKSATDTADSSAPAPKD</sequence>
<comment type="caution">
    <text evidence="2">The sequence shown here is derived from an EMBL/GenBank/DDBJ whole genome shotgun (WGS) entry which is preliminary data.</text>
</comment>
<accession>A0A6B0TXU9</accession>
<evidence type="ECO:0000313" key="3">
    <source>
        <dbReference type="Proteomes" id="UP000436016"/>
    </source>
</evidence>
<feature type="region of interest" description="Disordered" evidence="1">
    <location>
        <begin position="1"/>
        <end position="61"/>
    </location>
</feature>
<feature type="compositionally biased region" description="Basic residues" evidence="1">
    <location>
        <begin position="35"/>
        <end position="46"/>
    </location>
</feature>
<feature type="compositionally biased region" description="Low complexity" evidence="1">
    <location>
        <begin position="49"/>
        <end position="61"/>
    </location>
</feature>
<name>A0A6B0TXU9_9RHOB</name>
<evidence type="ECO:0000313" key="2">
    <source>
        <dbReference type="EMBL" id="MXU66535.1"/>
    </source>
</evidence>
<dbReference type="Proteomes" id="UP000436016">
    <property type="component" value="Unassembled WGS sequence"/>
</dbReference>
<proteinExistence type="predicted"/>
<dbReference type="RefSeq" id="WP_160856120.1">
    <property type="nucleotide sequence ID" value="NZ_WUWG01000006.1"/>
</dbReference>
<evidence type="ECO:0000256" key="1">
    <source>
        <dbReference type="SAM" id="MobiDB-lite"/>
    </source>
</evidence>
<dbReference type="EMBL" id="WUWG01000006">
    <property type="protein sequence ID" value="MXU66535.1"/>
    <property type="molecule type" value="Genomic_DNA"/>
</dbReference>
<gene>
    <name evidence="2" type="ORF">GSH16_13880</name>
</gene>
<protein>
    <submittedName>
        <fullName evidence="2">Uncharacterized protein</fullName>
    </submittedName>
</protein>
<feature type="compositionally biased region" description="Gly residues" evidence="1">
    <location>
        <begin position="9"/>
        <end position="19"/>
    </location>
</feature>